<dbReference type="OrthoDB" id="1606438at2759"/>
<dbReference type="InterPro" id="IPR029063">
    <property type="entry name" value="SAM-dependent_MTases_sf"/>
</dbReference>
<keyword evidence="2" id="KW-0808">Transferase</keyword>
<dbReference type="GO" id="GO:0032259">
    <property type="term" value="P:methylation"/>
    <property type="evidence" value="ECO:0007669"/>
    <property type="project" value="UniProtKB-KW"/>
</dbReference>
<dbReference type="AlphaFoldDB" id="A0A9P5P963"/>
<sequence length="451" mass="49483">MTWFKDCPNIDLMEPQAFPAASLATLTRLLSSIEGYADVLRNSLEKQLSGIDNNDSQSTVSALNLPFHANASDALCASQLRVACERISQLVTPPRHLVFEAAGSFYVTMALDVVSKADIATIIEKVSRQKGTEGIPVDVLGRESKLDANLLARLMRHLAVFGIFQEVSLNVFANTAPSATLVNNPEFKAHLDLVMHEGRLAVPFFPELITNQLTASSSHPVSAFSIYSSGQAFYDWLHSPPHVDRNLNFNVAMKGMAHTEGLAFLPFDYPFHILPAEKFIVDVGGGIGTLPTLLLPSLPNHSFIVQDLAPAVNQVTKGEDCFKPQPHEFNGAVFILKNMIHNYPDPEALKILLNLRKSNPHKLLVIDRLVIPHLQSTTIGTQADTDYIPASDPGSQRAATFYDLIMASLHGGRNRTLEEWRELLLEGGFLLIKIYPLRASTGQAVIEAACN</sequence>
<dbReference type="Pfam" id="PF00891">
    <property type="entry name" value="Methyltransf_2"/>
    <property type="match status" value="1"/>
</dbReference>
<evidence type="ECO:0000313" key="6">
    <source>
        <dbReference type="Proteomes" id="UP000772434"/>
    </source>
</evidence>
<evidence type="ECO:0000256" key="1">
    <source>
        <dbReference type="ARBA" id="ARBA00022603"/>
    </source>
</evidence>
<dbReference type="SUPFAM" id="SSF53335">
    <property type="entry name" value="S-adenosyl-L-methionine-dependent methyltransferases"/>
    <property type="match status" value="1"/>
</dbReference>
<dbReference type="SUPFAM" id="SSF46785">
    <property type="entry name" value="Winged helix' DNA-binding domain"/>
    <property type="match status" value="1"/>
</dbReference>
<dbReference type="InterPro" id="IPR036388">
    <property type="entry name" value="WH-like_DNA-bd_sf"/>
</dbReference>
<evidence type="ECO:0000256" key="3">
    <source>
        <dbReference type="ARBA" id="ARBA00022691"/>
    </source>
</evidence>
<dbReference type="GO" id="GO:0008171">
    <property type="term" value="F:O-methyltransferase activity"/>
    <property type="evidence" value="ECO:0007669"/>
    <property type="project" value="InterPro"/>
</dbReference>
<dbReference type="InterPro" id="IPR036390">
    <property type="entry name" value="WH_DNA-bd_sf"/>
</dbReference>
<dbReference type="Proteomes" id="UP000772434">
    <property type="component" value="Unassembled WGS sequence"/>
</dbReference>
<dbReference type="InterPro" id="IPR016461">
    <property type="entry name" value="COMT-like"/>
</dbReference>
<evidence type="ECO:0000256" key="2">
    <source>
        <dbReference type="ARBA" id="ARBA00022679"/>
    </source>
</evidence>
<dbReference type="PANTHER" id="PTHR43712:SF2">
    <property type="entry name" value="O-METHYLTRANSFERASE CICE"/>
    <property type="match status" value="1"/>
</dbReference>
<accession>A0A9P5P963</accession>
<dbReference type="PANTHER" id="PTHR43712">
    <property type="entry name" value="PUTATIVE (AFU_ORTHOLOGUE AFUA_4G14580)-RELATED"/>
    <property type="match status" value="1"/>
</dbReference>
<dbReference type="PROSITE" id="PS51683">
    <property type="entry name" value="SAM_OMT_II"/>
    <property type="match status" value="1"/>
</dbReference>
<reference evidence="5" key="1">
    <citation type="submission" date="2020-11" db="EMBL/GenBank/DDBJ databases">
        <authorList>
            <consortium name="DOE Joint Genome Institute"/>
            <person name="Ahrendt S."/>
            <person name="Riley R."/>
            <person name="Andreopoulos W."/>
            <person name="Labutti K."/>
            <person name="Pangilinan J."/>
            <person name="Ruiz-Duenas F.J."/>
            <person name="Barrasa J.M."/>
            <person name="Sanchez-Garcia M."/>
            <person name="Camarero S."/>
            <person name="Miyauchi S."/>
            <person name="Serrano A."/>
            <person name="Linde D."/>
            <person name="Babiker R."/>
            <person name="Drula E."/>
            <person name="Ayuso-Fernandez I."/>
            <person name="Pacheco R."/>
            <person name="Padilla G."/>
            <person name="Ferreira P."/>
            <person name="Barriuso J."/>
            <person name="Kellner H."/>
            <person name="Castanera R."/>
            <person name="Alfaro M."/>
            <person name="Ramirez L."/>
            <person name="Pisabarro A.G."/>
            <person name="Kuo A."/>
            <person name="Tritt A."/>
            <person name="Lipzen A."/>
            <person name="He G."/>
            <person name="Yan M."/>
            <person name="Ng V."/>
            <person name="Cullen D."/>
            <person name="Martin F."/>
            <person name="Rosso M.-N."/>
            <person name="Henrissat B."/>
            <person name="Hibbett D."/>
            <person name="Martinez A.T."/>
            <person name="Grigoriev I.V."/>
        </authorList>
    </citation>
    <scope>NUCLEOTIDE SEQUENCE</scope>
    <source>
        <strain evidence="5">AH 40177</strain>
    </source>
</reference>
<dbReference type="InterPro" id="IPR001077">
    <property type="entry name" value="COMT_C"/>
</dbReference>
<evidence type="ECO:0000313" key="5">
    <source>
        <dbReference type="EMBL" id="KAF9059066.1"/>
    </source>
</evidence>
<keyword evidence="1 5" id="KW-0489">Methyltransferase</keyword>
<keyword evidence="6" id="KW-1185">Reference proteome</keyword>
<keyword evidence="3" id="KW-0949">S-adenosyl-L-methionine</keyword>
<organism evidence="5 6">
    <name type="scientific">Rhodocollybia butyracea</name>
    <dbReference type="NCBI Taxonomy" id="206335"/>
    <lineage>
        <taxon>Eukaryota</taxon>
        <taxon>Fungi</taxon>
        <taxon>Dikarya</taxon>
        <taxon>Basidiomycota</taxon>
        <taxon>Agaricomycotina</taxon>
        <taxon>Agaricomycetes</taxon>
        <taxon>Agaricomycetidae</taxon>
        <taxon>Agaricales</taxon>
        <taxon>Marasmiineae</taxon>
        <taxon>Omphalotaceae</taxon>
        <taxon>Rhodocollybia</taxon>
    </lineage>
</organism>
<dbReference type="Gene3D" id="1.10.10.10">
    <property type="entry name" value="Winged helix-like DNA-binding domain superfamily/Winged helix DNA-binding domain"/>
    <property type="match status" value="1"/>
</dbReference>
<protein>
    <submittedName>
        <fullName evidence="5">S-adenosyl-L-methionine-dependent methyltransferase</fullName>
    </submittedName>
</protein>
<name>A0A9P5P963_9AGAR</name>
<evidence type="ECO:0000259" key="4">
    <source>
        <dbReference type="Pfam" id="PF00891"/>
    </source>
</evidence>
<dbReference type="Gene3D" id="3.40.50.150">
    <property type="entry name" value="Vaccinia Virus protein VP39"/>
    <property type="match status" value="1"/>
</dbReference>
<proteinExistence type="predicted"/>
<dbReference type="EMBL" id="JADNRY010000329">
    <property type="protein sequence ID" value="KAF9059066.1"/>
    <property type="molecule type" value="Genomic_DNA"/>
</dbReference>
<comment type="caution">
    <text evidence="5">The sequence shown here is derived from an EMBL/GenBank/DDBJ whole genome shotgun (WGS) entry which is preliminary data.</text>
</comment>
<feature type="domain" description="O-methyltransferase C-terminal" evidence="4">
    <location>
        <begin position="278"/>
        <end position="429"/>
    </location>
</feature>
<gene>
    <name evidence="5" type="ORF">BDP27DRAFT_1431899</name>
</gene>